<dbReference type="OrthoDB" id="497380at2759"/>
<gene>
    <name evidence="1" type="ORF">H1R20_g4120</name>
</gene>
<comment type="caution">
    <text evidence="1">The sequence shown here is derived from an EMBL/GenBank/DDBJ whole genome shotgun (WGS) entry which is preliminary data.</text>
</comment>
<dbReference type="PANTHER" id="PTHR13389">
    <property type="entry name" value="PUMILIO HOMOLOG 3"/>
    <property type="match status" value="1"/>
</dbReference>
<dbReference type="GO" id="GO:0005730">
    <property type="term" value="C:nucleolus"/>
    <property type="evidence" value="ECO:0007669"/>
    <property type="project" value="TreeGrafter"/>
</dbReference>
<proteinExistence type="predicted"/>
<dbReference type="GO" id="GO:0003729">
    <property type="term" value="F:mRNA binding"/>
    <property type="evidence" value="ECO:0007669"/>
    <property type="project" value="TreeGrafter"/>
</dbReference>
<evidence type="ECO:0000313" key="1">
    <source>
        <dbReference type="EMBL" id="KAJ2932970.1"/>
    </source>
</evidence>
<dbReference type="EMBL" id="JANBPK010000754">
    <property type="protein sequence ID" value="KAJ2932970.1"/>
    <property type="molecule type" value="Genomic_DNA"/>
</dbReference>
<dbReference type="PANTHER" id="PTHR13389:SF0">
    <property type="entry name" value="PUMILIO HOMOLOG 3"/>
    <property type="match status" value="1"/>
</dbReference>
<dbReference type="Gene3D" id="1.25.10.10">
    <property type="entry name" value="Leucine-rich Repeat Variant"/>
    <property type="match status" value="1"/>
</dbReference>
<dbReference type="Proteomes" id="UP001140091">
    <property type="component" value="Unassembled WGS sequence"/>
</dbReference>
<dbReference type="InterPro" id="IPR040059">
    <property type="entry name" value="PUM3"/>
</dbReference>
<dbReference type="InterPro" id="IPR011989">
    <property type="entry name" value="ARM-like"/>
</dbReference>
<evidence type="ECO:0000313" key="2">
    <source>
        <dbReference type="Proteomes" id="UP001140091"/>
    </source>
</evidence>
<name>A0A9W8JE20_9AGAR</name>
<dbReference type="GO" id="GO:0006417">
    <property type="term" value="P:regulation of translation"/>
    <property type="evidence" value="ECO:0007669"/>
    <property type="project" value="TreeGrafter"/>
</dbReference>
<dbReference type="SUPFAM" id="SSF48371">
    <property type="entry name" value="ARM repeat"/>
    <property type="match status" value="1"/>
</dbReference>
<feature type="non-terminal residue" evidence="1">
    <location>
        <position position="1"/>
    </location>
</feature>
<sequence length="81" mass="9509">MSVIRGKVKDIVFKHDANSIIQMIVKYGGRKDSNEVASKLKSKFRELARNKYSKFLVTKLIRFCPTHRRSMPLEFKPKVLR</sequence>
<organism evidence="1 2">
    <name type="scientific">Candolleomyces eurysporus</name>
    <dbReference type="NCBI Taxonomy" id="2828524"/>
    <lineage>
        <taxon>Eukaryota</taxon>
        <taxon>Fungi</taxon>
        <taxon>Dikarya</taxon>
        <taxon>Basidiomycota</taxon>
        <taxon>Agaricomycotina</taxon>
        <taxon>Agaricomycetes</taxon>
        <taxon>Agaricomycetidae</taxon>
        <taxon>Agaricales</taxon>
        <taxon>Agaricineae</taxon>
        <taxon>Psathyrellaceae</taxon>
        <taxon>Candolleomyces</taxon>
    </lineage>
</organism>
<accession>A0A9W8JE20</accession>
<protein>
    <submittedName>
        <fullName evidence="1">Uncharacterized protein</fullName>
    </submittedName>
</protein>
<keyword evidence="2" id="KW-1185">Reference proteome</keyword>
<dbReference type="AlphaFoldDB" id="A0A9W8JE20"/>
<dbReference type="InterPro" id="IPR016024">
    <property type="entry name" value="ARM-type_fold"/>
</dbReference>
<reference evidence="1" key="1">
    <citation type="submission" date="2022-06" db="EMBL/GenBank/DDBJ databases">
        <title>Genome Sequence of Candolleomyces eurysporus.</title>
        <authorList>
            <person name="Buettner E."/>
        </authorList>
    </citation>
    <scope>NUCLEOTIDE SEQUENCE</scope>
    <source>
        <strain evidence="1">VTCC 930004</strain>
    </source>
</reference>